<dbReference type="NCBIfam" id="TIGR00696">
    <property type="entry name" value="wecG_tagA_cpsF"/>
    <property type="match status" value="1"/>
</dbReference>
<dbReference type="CDD" id="cd06533">
    <property type="entry name" value="Glyco_transf_WecG_TagA"/>
    <property type="match status" value="1"/>
</dbReference>
<evidence type="ECO:0000313" key="3">
    <source>
        <dbReference type="EMBL" id="CUS05085.2"/>
    </source>
</evidence>
<dbReference type="EMBL" id="LN890655">
    <property type="protein sequence ID" value="CUS05085.2"/>
    <property type="molecule type" value="Genomic_DNA"/>
</dbReference>
<proteinExistence type="predicted"/>
<dbReference type="Proteomes" id="UP000215027">
    <property type="component" value="Chromosome I"/>
</dbReference>
<accession>A0A160T7K7</accession>
<sequence>MPSPTAIPILGIPVHAVTMVEALAVVEGYMAEPRLHQIATVNPEFVMAAQSDAAFRHALRTADLCLPDGVGLLYAARRHGQTLPERVPGSEFVYALAERAAACGWPLFLLGAAPGVAEEAARILEQRYPGLPIAGTYAGSPDPAENDAIVRLINDSGASLLYVAYGAPKQDKWIERNRHTLTTVRVAMGVGGSLDFVTGRAVRAPRWAQDRGLEWLYRLYKEPWRWRRMLALPKFAMRVLLSRELELRAARGSREQLLAILAKAPDVEPEEYDRLDD</sequence>
<dbReference type="Pfam" id="PF03808">
    <property type="entry name" value="Glyco_tran_WecG"/>
    <property type="match status" value="1"/>
</dbReference>
<keyword evidence="2" id="KW-0808">Transferase</keyword>
<organism evidence="3 4">
    <name type="scientific">Candidatus Promineifilum breve</name>
    <dbReference type="NCBI Taxonomy" id="1806508"/>
    <lineage>
        <taxon>Bacteria</taxon>
        <taxon>Bacillati</taxon>
        <taxon>Chloroflexota</taxon>
        <taxon>Ardenticatenia</taxon>
        <taxon>Candidatus Promineifilales</taxon>
        <taxon>Candidatus Promineifilaceae</taxon>
        <taxon>Candidatus Promineifilum</taxon>
    </lineage>
</organism>
<dbReference type="GO" id="GO:0016758">
    <property type="term" value="F:hexosyltransferase activity"/>
    <property type="evidence" value="ECO:0007669"/>
    <property type="project" value="TreeGrafter"/>
</dbReference>
<gene>
    <name evidence="3" type="primary">tagA</name>
    <name evidence="3" type="ORF">CFX0092_A3207</name>
</gene>
<dbReference type="InterPro" id="IPR004629">
    <property type="entry name" value="WecG_TagA_CpsF"/>
</dbReference>
<protein>
    <submittedName>
        <fullName evidence="3">Teichoic acid biosynthesis protein A</fullName>
    </submittedName>
</protein>
<evidence type="ECO:0000256" key="2">
    <source>
        <dbReference type="ARBA" id="ARBA00022679"/>
    </source>
</evidence>
<evidence type="ECO:0000256" key="1">
    <source>
        <dbReference type="ARBA" id="ARBA00022676"/>
    </source>
</evidence>
<reference evidence="3" key="1">
    <citation type="submission" date="2016-01" db="EMBL/GenBank/DDBJ databases">
        <authorList>
            <person name="Mcilroy J.S."/>
            <person name="Karst M S."/>
            <person name="Albertsen M."/>
        </authorList>
    </citation>
    <scope>NUCLEOTIDE SEQUENCE</scope>
    <source>
        <strain evidence="3">Cfx-K</strain>
    </source>
</reference>
<keyword evidence="4" id="KW-1185">Reference proteome</keyword>
<evidence type="ECO:0000313" key="4">
    <source>
        <dbReference type="Proteomes" id="UP000215027"/>
    </source>
</evidence>
<dbReference type="RefSeq" id="WP_095044339.1">
    <property type="nucleotide sequence ID" value="NZ_LN890655.1"/>
</dbReference>
<dbReference type="PANTHER" id="PTHR34136">
    <property type="match status" value="1"/>
</dbReference>
<dbReference type="OrthoDB" id="9771846at2"/>
<dbReference type="KEGG" id="pbf:CFX0092_A3207"/>
<keyword evidence="1" id="KW-0328">Glycosyltransferase</keyword>
<name>A0A160T7K7_9CHLR</name>
<dbReference type="PANTHER" id="PTHR34136:SF1">
    <property type="entry name" value="UDP-N-ACETYL-D-MANNOSAMINURONIC ACID TRANSFERASE"/>
    <property type="match status" value="1"/>
</dbReference>
<dbReference type="AlphaFoldDB" id="A0A160T7K7"/>